<protein>
    <recommendedName>
        <fullName evidence="3">Transcription factor domain-containing protein</fullName>
    </recommendedName>
</protein>
<dbReference type="AlphaFoldDB" id="A0A9W9MRK9"/>
<evidence type="ECO:0000313" key="1">
    <source>
        <dbReference type="EMBL" id="KAJ5206216.1"/>
    </source>
</evidence>
<organism evidence="1 2">
    <name type="scientific">Penicillium cf. griseofulvum</name>
    <dbReference type="NCBI Taxonomy" id="2972120"/>
    <lineage>
        <taxon>Eukaryota</taxon>
        <taxon>Fungi</taxon>
        <taxon>Dikarya</taxon>
        <taxon>Ascomycota</taxon>
        <taxon>Pezizomycotina</taxon>
        <taxon>Eurotiomycetes</taxon>
        <taxon>Eurotiomycetidae</taxon>
        <taxon>Eurotiales</taxon>
        <taxon>Aspergillaceae</taxon>
        <taxon>Penicillium</taxon>
    </lineage>
</organism>
<dbReference type="Proteomes" id="UP001150879">
    <property type="component" value="Unassembled WGS sequence"/>
</dbReference>
<evidence type="ECO:0000313" key="2">
    <source>
        <dbReference type="Proteomes" id="UP001150879"/>
    </source>
</evidence>
<reference evidence="1" key="2">
    <citation type="journal article" date="2023" name="IMA Fungus">
        <title>Comparative genomic study of the Penicillium genus elucidates a diverse pangenome and 15 lateral gene transfer events.</title>
        <authorList>
            <person name="Petersen C."/>
            <person name="Sorensen T."/>
            <person name="Nielsen M.R."/>
            <person name="Sondergaard T.E."/>
            <person name="Sorensen J.L."/>
            <person name="Fitzpatrick D.A."/>
            <person name="Frisvad J.C."/>
            <person name="Nielsen K.L."/>
        </authorList>
    </citation>
    <scope>NUCLEOTIDE SEQUENCE</scope>
    <source>
        <strain evidence="1">IBT 16849</strain>
    </source>
</reference>
<proteinExistence type="predicted"/>
<reference evidence="1" key="1">
    <citation type="submission" date="2022-11" db="EMBL/GenBank/DDBJ databases">
        <authorList>
            <person name="Petersen C."/>
        </authorList>
    </citation>
    <scope>NUCLEOTIDE SEQUENCE</scope>
    <source>
        <strain evidence="1">IBT 16849</strain>
    </source>
</reference>
<keyword evidence="2" id="KW-1185">Reference proteome</keyword>
<comment type="caution">
    <text evidence="1">The sequence shown here is derived from an EMBL/GenBank/DDBJ whole genome shotgun (WGS) entry which is preliminary data.</text>
</comment>
<evidence type="ECO:0008006" key="3">
    <source>
        <dbReference type="Google" id="ProtNLM"/>
    </source>
</evidence>
<accession>A0A9W9MRK9</accession>
<sequence length="174" mass="19524">MLISNQLYEGVRDHGFELHALLERASEFWINEESGFGAAEDVRLIRDIDNIHAAAVAVLFCLRLLGEVPCYSSGLKWQEAWSRVSLLIWSFPCAIVSTANPMDLAGQLFLHSILLMQRPAPLNSRPGGTSYPKIAQFAHRALENLRLDVNSNDGLPWYASVLSFRQTIQDLVKD</sequence>
<gene>
    <name evidence="1" type="ORF">N7472_002664</name>
</gene>
<name>A0A9W9MRK9_9EURO</name>
<dbReference type="EMBL" id="JAPQKP010000002">
    <property type="protein sequence ID" value="KAJ5206216.1"/>
    <property type="molecule type" value="Genomic_DNA"/>
</dbReference>
<dbReference type="OrthoDB" id="4271839at2759"/>